<organism evidence="1 2">
    <name type="scientific">Caballeronia fortuita</name>
    <dbReference type="NCBI Taxonomy" id="1777138"/>
    <lineage>
        <taxon>Bacteria</taxon>
        <taxon>Pseudomonadati</taxon>
        <taxon>Pseudomonadota</taxon>
        <taxon>Betaproteobacteria</taxon>
        <taxon>Burkholderiales</taxon>
        <taxon>Burkholderiaceae</taxon>
        <taxon>Caballeronia</taxon>
    </lineage>
</organism>
<name>A0A158ANM7_9BURK</name>
<proteinExistence type="predicted"/>
<keyword evidence="2" id="KW-1185">Reference proteome</keyword>
<dbReference type="Proteomes" id="UP000054903">
    <property type="component" value="Unassembled WGS sequence"/>
</dbReference>
<protein>
    <submittedName>
        <fullName evidence="1">Polysaccharide deacetylase</fullName>
    </submittedName>
</protein>
<dbReference type="AlphaFoldDB" id="A0A158ANM7"/>
<evidence type="ECO:0000313" key="2">
    <source>
        <dbReference type="Proteomes" id="UP000054903"/>
    </source>
</evidence>
<gene>
    <name evidence="1" type="ORF">AWB77_01975</name>
</gene>
<comment type="caution">
    <text evidence="1">The sequence shown here is derived from an EMBL/GenBank/DDBJ whole genome shotgun (WGS) entry which is preliminary data.</text>
</comment>
<dbReference type="GO" id="GO:0005975">
    <property type="term" value="P:carbohydrate metabolic process"/>
    <property type="evidence" value="ECO:0007669"/>
    <property type="project" value="InterPro"/>
</dbReference>
<dbReference type="RefSeq" id="WP_061134218.1">
    <property type="nucleotide sequence ID" value="NZ_FCNX02000004.1"/>
</dbReference>
<accession>A0A158ANM7</accession>
<dbReference type="EMBL" id="FCNX02000004">
    <property type="protein sequence ID" value="SAK59518.1"/>
    <property type="molecule type" value="Genomic_DNA"/>
</dbReference>
<dbReference type="OrthoDB" id="7836272at2"/>
<evidence type="ECO:0000313" key="1">
    <source>
        <dbReference type="EMBL" id="SAK59518.1"/>
    </source>
</evidence>
<dbReference type="STRING" id="1777138.AWB77_01975"/>
<dbReference type="Gene3D" id="3.20.20.370">
    <property type="entry name" value="Glycoside hydrolase/deacetylase"/>
    <property type="match status" value="1"/>
</dbReference>
<dbReference type="InterPro" id="IPR011330">
    <property type="entry name" value="Glyco_hydro/deAcase_b/a-brl"/>
</dbReference>
<sequence>MSYFLISLDFELMWGVRDHRTVATYGKNILGVREAIPAMLAMFTKHRVKATWATVGMLLFDNKKDLLANLPDVRPTYTDAKLSPYTNGYLDSIGDSEKSDPYHYGLSLARQIVDTEGSELASHTFCHYYALEKGQDKAQFAADMAASVASIRRLADPPASIVFPRNQVNNAYLPVCAEQGLIAYRGTERNWMYRETARADEAALRRAARLADAYVNLSGDHAFEPRASSRGLVDVRSSRFLRPYAHNKRALEWLRIHRIKQSMTSAARTGRSFHLWWHPHNFGANLAENIAVLEAVLKHHVYLRETYGMQPATMAEVARATQSQETGLAEMEFGLSV</sequence>
<dbReference type="CDD" id="cd10929">
    <property type="entry name" value="CE4_u5"/>
    <property type="match status" value="1"/>
</dbReference>
<dbReference type="SUPFAM" id="SSF88713">
    <property type="entry name" value="Glycoside hydrolase/deacetylase"/>
    <property type="match status" value="1"/>
</dbReference>
<reference evidence="1" key="1">
    <citation type="submission" date="2016-01" db="EMBL/GenBank/DDBJ databases">
        <authorList>
            <person name="Peeters C."/>
        </authorList>
    </citation>
    <scope>NUCLEOTIDE SEQUENCE</scope>
    <source>
        <strain evidence="1">LMG 29320</strain>
    </source>
</reference>